<sequence>MTILSCVFVPEGIVMAADSRVTTTIQYPDGKKHQYCERENEFKILQLTKRNVAISYHGETHIKSIPIAVLIAELESKYIQENDTVEDVSRKLHEFLLVNSGSKVCFIASGYDKDTPSVYTICEDKYVRNNYNNGSIIFGAIWRGDHSKVDELYTDVDIDFDQFPLKDSIEFAEKIVETSINEETIDGYHPCGGHIDILVFSKNKVYFHQKKSIN</sequence>
<proteinExistence type="predicted"/>
<dbReference type="RefSeq" id="WP_071648927.1">
    <property type="nucleotide sequence ID" value="NZ_CP017962.1"/>
</dbReference>
<organism evidence="1 2">
    <name type="scientific">Virgibacillus halodenitrificans</name>
    <name type="common">Bacillus halodenitrificans</name>
    <dbReference type="NCBI Taxonomy" id="1482"/>
    <lineage>
        <taxon>Bacteria</taxon>
        <taxon>Bacillati</taxon>
        <taxon>Bacillota</taxon>
        <taxon>Bacilli</taxon>
        <taxon>Bacillales</taxon>
        <taxon>Bacillaceae</taxon>
        <taxon>Virgibacillus</taxon>
    </lineage>
</organism>
<dbReference type="Proteomes" id="UP000182945">
    <property type="component" value="Chromosome"/>
</dbReference>
<reference evidence="1 2" key="1">
    <citation type="submission" date="2016-11" db="EMBL/GenBank/DDBJ databases">
        <title>Complete genome sequencing of Virgibacillus halodenitrificans PDB-F2.</title>
        <authorList>
            <person name="Sun Z."/>
            <person name="Zhou Y."/>
            <person name="Li H."/>
        </authorList>
    </citation>
    <scope>NUCLEOTIDE SEQUENCE [LARGE SCALE GENOMIC DNA]</scope>
    <source>
        <strain evidence="1 2">PDB-F2</strain>
    </source>
</reference>
<name>A0AAC9J0B0_VIRHA</name>
<dbReference type="InterPro" id="IPR029055">
    <property type="entry name" value="Ntn_hydrolases_N"/>
</dbReference>
<accession>A0AAC9J0B0</accession>
<dbReference type="GeneID" id="71514536"/>
<dbReference type="KEGG" id="vhl:BME96_09040"/>
<dbReference type="EMBL" id="CP017962">
    <property type="protein sequence ID" value="APC48303.1"/>
    <property type="molecule type" value="Genomic_DNA"/>
</dbReference>
<dbReference type="AlphaFoldDB" id="A0AAC9J0B0"/>
<protein>
    <submittedName>
        <fullName evidence="1">Uncharacterized protein</fullName>
    </submittedName>
</protein>
<gene>
    <name evidence="1" type="ORF">BME96_09040</name>
</gene>
<evidence type="ECO:0000313" key="1">
    <source>
        <dbReference type="EMBL" id="APC48303.1"/>
    </source>
</evidence>
<evidence type="ECO:0000313" key="2">
    <source>
        <dbReference type="Proteomes" id="UP000182945"/>
    </source>
</evidence>
<dbReference type="Gene3D" id="3.60.20.10">
    <property type="entry name" value="Glutamine Phosphoribosylpyrophosphate, subunit 1, domain 1"/>
    <property type="match status" value="1"/>
</dbReference>